<dbReference type="eggNOG" id="ENOG502SYW6">
    <property type="taxonomic scope" value="Eukaryota"/>
</dbReference>
<feature type="domain" description="N-acetyltransferase" evidence="1">
    <location>
        <begin position="30"/>
        <end position="174"/>
    </location>
</feature>
<dbReference type="VEuPathDB" id="FungiDB:HMPREF1541_03469"/>
<dbReference type="AlphaFoldDB" id="W2S0G9"/>
<dbReference type="PROSITE" id="PS51186">
    <property type="entry name" value="GNAT"/>
    <property type="match status" value="1"/>
</dbReference>
<dbReference type="InterPro" id="IPR053144">
    <property type="entry name" value="Acetyltransferase_Butenolide"/>
</dbReference>
<dbReference type="STRING" id="1220924.W2S0G9"/>
<evidence type="ECO:0000313" key="2">
    <source>
        <dbReference type="EMBL" id="ETN41533.1"/>
    </source>
</evidence>
<proteinExistence type="predicted"/>
<sequence>MNAKRLRSLAWSKDEYMISTDSSLVSLDIFNQWLVTSDMHWAKPVPPDVLQEMLDHSLVFGLYENPDAVVMGGEGASKSNLTMVGIARCVTDFTTFLYLTDVYVGPRLQGQGLGTWLILKVQEVIDSMPNLRRSLLFTSDWERSVPFYEKHMGVEVIESTRGSGMAILSKKGAGHVVVDDAERQ</sequence>
<dbReference type="OrthoDB" id="10039976at2759"/>
<dbReference type="SUPFAM" id="SSF55729">
    <property type="entry name" value="Acyl-CoA N-acyltransferases (Nat)"/>
    <property type="match status" value="1"/>
</dbReference>
<evidence type="ECO:0000313" key="3">
    <source>
        <dbReference type="Proteomes" id="UP000030752"/>
    </source>
</evidence>
<accession>W2S0G9</accession>
<dbReference type="PANTHER" id="PTHR43233">
    <property type="entry name" value="FAMILY N-ACETYLTRANSFERASE, PUTATIVE (AFU_ORTHOLOGUE AFUA_6G03350)-RELATED"/>
    <property type="match status" value="1"/>
</dbReference>
<organism evidence="2 3">
    <name type="scientific">Cyphellophora europaea (strain CBS 101466)</name>
    <name type="common">Phialophora europaea</name>
    <dbReference type="NCBI Taxonomy" id="1220924"/>
    <lineage>
        <taxon>Eukaryota</taxon>
        <taxon>Fungi</taxon>
        <taxon>Dikarya</taxon>
        <taxon>Ascomycota</taxon>
        <taxon>Pezizomycotina</taxon>
        <taxon>Eurotiomycetes</taxon>
        <taxon>Chaetothyriomycetidae</taxon>
        <taxon>Chaetothyriales</taxon>
        <taxon>Cyphellophoraceae</taxon>
        <taxon>Cyphellophora</taxon>
    </lineage>
</organism>
<protein>
    <recommendedName>
        <fullName evidence="1">N-acetyltransferase domain-containing protein</fullName>
    </recommendedName>
</protein>
<dbReference type="InParanoid" id="W2S0G9"/>
<keyword evidence="3" id="KW-1185">Reference proteome</keyword>
<dbReference type="PANTHER" id="PTHR43233:SF1">
    <property type="entry name" value="FAMILY N-ACETYLTRANSFERASE, PUTATIVE (AFU_ORTHOLOGUE AFUA_6G03350)-RELATED"/>
    <property type="match status" value="1"/>
</dbReference>
<dbReference type="Gene3D" id="3.40.630.30">
    <property type="match status" value="1"/>
</dbReference>
<dbReference type="CDD" id="cd04301">
    <property type="entry name" value="NAT_SF"/>
    <property type="match status" value="1"/>
</dbReference>
<dbReference type="GO" id="GO:0016747">
    <property type="term" value="F:acyltransferase activity, transferring groups other than amino-acyl groups"/>
    <property type="evidence" value="ECO:0007669"/>
    <property type="project" value="InterPro"/>
</dbReference>
<reference evidence="2 3" key="1">
    <citation type="submission" date="2013-03" db="EMBL/GenBank/DDBJ databases">
        <title>The Genome Sequence of Phialophora europaea CBS 101466.</title>
        <authorList>
            <consortium name="The Broad Institute Genomics Platform"/>
            <person name="Cuomo C."/>
            <person name="de Hoog S."/>
            <person name="Gorbushina A."/>
            <person name="Walker B."/>
            <person name="Young S.K."/>
            <person name="Zeng Q."/>
            <person name="Gargeya S."/>
            <person name="Fitzgerald M."/>
            <person name="Haas B."/>
            <person name="Abouelleil A."/>
            <person name="Allen A.W."/>
            <person name="Alvarado L."/>
            <person name="Arachchi H.M."/>
            <person name="Berlin A.M."/>
            <person name="Chapman S.B."/>
            <person name="Gainer-Dewar J."/>
            <person name="Goldberg J."/>
            <person name="Griggs A."/>
            <person name="Gujja S."/>
            <person name="Hansen M."/>
            <person name="Howarth C."/>
            <person name="Imamovic A."/>
            <person name="Ireland A."/>
            <person name="Larimer J."/>
            <person name="McCowan C."/>
            <person name="Murphy C."/>
            <person name="Pearson M."/>
            <person name="Poon T.W."/>
            <person name="Priest M."/>
            <person name="Roberts A."/>
            <person name="Saif S."/>
            <person name="Shea T."/>
            <person name="Sisk P."/>
            <person name="Sykes S."/>
            <person name="Wortman J."/>
            <person name="Nusbaum C."/>
            <person name="Birren B."/>
        </authorList>
    </citation>
    <scope>NUCLEOTIDE SEQUENCE [LARGE SCALE GENOMIC DNA]</scope>
    <source>
        <strain evidence="2 3">CBS 101466</strain>
    </source>
</reference>
<name>W2S0G9_CYPE1</name>
<gene>
    <name evidence="2" type="ORF">HMPREF1541_03469</name>
</gene>
<dbReference type="InterPro" id="IPR000182">
    <property type="entry name" value="GNAT_dom"/>
</dbReference>
<evidence type="ECO:0000259" key="1">
    <source>
        <dbReference type="PROSITE" id="PS51186"/>
    </source>
</evidence>
<dbReference type="Proteomes" id="UP000030752">
    <property type="component" value="Unassembled WGS sequence"/>
</dbReference>
<dbReference type="HOGENOM" id="CLU_086503_2_0_1"/>
<dbReference type="GeneID" id="19970808"/>
<dbReference type="EMBL" id="KB822719">
    <property type="protein sequence ID" value="ETN41533.1"/>
    <property type="molecule type" value="Genomic_DNA"/>
</dbReference>
<dbReference type="InterPro" id="IPR016181">
    <property type="entry name" value="Acyl_CoA_acyltransferase"/>
</dbReference>
<dbReference type="RefSeq" id="XP_008716042.1">
    <property type="nucleotide sequence ID" value="XM_008717820.1"/>
</dbReference>
<dbReference type="Pfam" id="PF00583">
    <property type="entry name" value="Acetyltransf_1"/>
    <property type="match status" value="1"/>
</dbReference>